<keyword evidence="2" id="KW-1185">Reference proteome</keyword>
<evidence type="ECO:0000313" key="2">
    <source>
        <dbReference type="Proteomes" id="UP001165186"/>
    </source>
</evidence>
<sequence length="824" mass="89574">MSSNTFRVVIVGGSVAGLSLALMLEKRGIDFVVLEAYPEIAPQVGASIALLPNGFRIIDQLGCYEDILKNGQYPVDDFQIHDLHGKRLVGLDDLRKNTVGRFGYPMLFFDRRALIEILYNHIQRKDKVLTSKRVKSVEEHADKVTVTTEDGSIFEGDLAIGADGMHSTVRQQIERQTSGTCKLRTDTLPADYGAIFGISRGPSKVEKGSVTIATNKGSSCFIASGPDDKTYFALFVGLGKTYYGDNVPCRGKIDEARIVKDHLNDAVTETCKFSDIYNDAVVSVCTPLHEYVIENWHTQRCMLIGDSVHKFNPIAGQGGNTAIETAAALTNALAKALKAHSPEKIPQEVLHSLLKDVQELRKPRATHILKLSDMMQAVYAEENRVLTAMNRYILPFFGSSLMLGRFGKSFPAAVSLDTLEIPARPRIIPYVDELLRTPSPRSKLSTVFVSTVLIGLSALASYLLLGVGEINGTFALVERAAQTGFVPELGVSLHSVFEAARFPALDKLCKTLVAVFLPVVSGAEGLASKIQAGYFLVGVYLPLLSIIAIEGYRRGNIWTLMWSPSLWTGLAQLLGLGVVLPLFVLANFYHSRGRSYWTAANQAVPDKTLNALLLSLLVGYLVPSILLVTLDGQSALLQDAIAFWQTTPILVIGLTELLSRPLHPPPPHPPREKPDTRAEVHQPPNLTALKRFHTTTFLLSATTHLSTLAYTALHPSPSLLATFIPQHHPAAPVSTAAQGMAAFFQLDLLLTLAAALVWSLVTVADLRRAGLARERPAAVVALLAAGWVVVGPGAATAALWRWREVVVAGFRPGALRRAEWGVAA</sequence>
<dbReference type="EMBL" id="BSXG01000144">
    <property type="protein sequence ID" value="GME48672.1"/>
    <property type="molecule type" value="Genomic_DNA"/>
</dbReference>
<evidence type="ECO:0000313" key="1">
    <source>
        <dbReference type="EMBL" id="GME48672.1"/>
    </source>
</evidence>
<protein>
    <submittedName>
        <fullName evidence="1">Fad binding domain protein</fullName>
    </submittedName>
</protein>
<proteinExistence type="predicted"/>
<gene>
    <name evidence="1" type="primary">g8733</name>
    <name evidence="1" type="ORF">NpPPO83_00008733</name>
</gene>
<reference evidence="1" key="1">
    <citation type="submission" date="2024-09" db="EMBL/GenBank/DDBJ databases">
        <title>Draft Genome Sequences of Neofusicoccum parvum.</title>
        <authorList>
            <person name="Ashida A."/>
            <person name="Camagna M."/>
            <person name="Tanaka A."/>
            <person name="Takemoto D."/>
        </authorList>
    </citation>
    <scope>NUCLEOTIDE SEQUENCE</scope>
    <source>
        <strain evidence="1">PPO83</strain>
    </source>
</reference>
<name>A0ACB5SMG4_9PEZI</name>
<accession>A0ACB5SMG4</accession>
<organism evidence="1 2">
    <name type="scientific">Neofusicoccum parvum</name>
    <dbReference type="NCBI Taxonomy" id="310453"/>
    <lineage>
        <taxon>Eukaryota</taxon>
        <taxon>Fungi</taxon>
        <taxon>Dikarya</taxon>
        <taxon>Ascomycota</taxon>
        <taxon>Pezizomycotina</taxon>
        <taxon>Dothideomycetes</taxon>
        <taxon>Dothideomycetes incertae sedis</taxon>
        <taxon>Botryosphaeriales</taxon>
        <taxon>Botryosphaeriaceae</taxon>
        <taxon>Neofusicoccum</taxon>
    </lineage>
</organism>
<dbReference type="Proteomes" id="UP001165186">
    <property type="component" value="Unassembled WGS sequence"/>
</dbReference>
<comment type="caution">
    <text evidence="1">The sequence shown here is derived from an EMBL/GenBank/DDBJ whole genome shotgun (WGS) entry which is preliminary data.</text>
</comment>